<feature type="region of interest" description="Disordered" evidence="1">
    <location>
        <begin position="150"/>
        <end position="180"/>
    </location>
</feature>
<evidence type="ECO:0000313" key="2">
    <source>
        <dbReference type="EMBL" id="MPN04374.1"/>
    </source>
</evidence>
<name>A0A645EV67_9ZZZZ</name>
<dbReference type="EMBL" id="VSSQ01050289">
    <property type="protein sequence ID" value="MPN04374.1"/>
    <property type="molecule type" value="Genomic_DNA"/>
</dbReference>
<reference evidence="2" key="1">
    <citation type="submission" date="2019-08" db="EMBL/GenBank/DDBJ databases">
        <authorList>
            <person name="Kucharzyk K."/>
            <person name="Murdoch R.W."/>
            <person name="Higgins S."/>
            <person name="Loffler F."/>
        </authorList>
    </citation>
    <scope>NUCLEOTIDE SEQUENCE</scope>
</reference>
<sequence>MISVPLDPIFDSRNVRNSSGSMISCSETAYETQKERLHAPAGRNGVRLESIGRKRLRNLPDAPRRISLRGPDDEGFPEPHRVEDRVIPQDIPGIRHGQTQELIGCELNAFCDFRRLPVVFRHVDDETDIDAALRGERKRLQNAVRIPDRRRFGRRNQKSRVGGHRKGQNGPVNPRPGVDDKEVCDSLQITDFFDQKGLPALVEIRHLLDSRASWQNHDVPVDPDKDVLDGLAAGNNARQRILRRNSTYKIHIRHSEVRVEEKHAHSGFAERKGQIDGNVALPDPSLAADDRD</sequence>
<feature type="compositionally biased region" description="Basic and acidic residues" evidence="1">
    <location>
        <begin position="262"/>
        <end position="274"/>
    </location>
</feature>
<gene>
    <name evidence="2" type="ORF">SDC9_151611</name>
</gene>
<protein>
    <submittedName>
        <fullName evidence="2">Uncharacterized protein</fullName>
    </submittedName>
</protein>
<organism evidence="2">
    <name type="scientific">bioreactor metagenome</name>
    <dbReference type="NCBI Taxonomy" id="1076179"/>
    <lineage>
        <taxon>unclassified sequences</taxon>
        <taxon>metagenomes</taxon>
        <taxon>ecological metagenomes</taxon>
    </lineage>
</organism>
<comment type="caution">
    <text evidence="2">The sequence shown here is derived from an EMBL/GenBank/DDBJ whole genome shotgun (WGS) entry which is preliminary data.</text>
</comment>
<accession>A0A645EV67</accession>
<feature type="region of interest" description="Disordered" evidence="1">
    <location>
        <begin position="262"/>
        <end position="292"/>
    </location>
</feature>
<evidence type="ECO:0000256" key="1">
    <source>
        <dbReference type="SAM" id="MobiDB-lite"/>
    </source>
</evidence>
<dbReference type="AlphaFoldDB" id="A0A645EV67"/>
<proteinExistence type="predicted"/>
<feature type="compositionally biased region" description="Basic residues" evidence="1">
    <location>
        <begin position="151"/>
        <end position="167"/>
    </location>
</feature>